<evidence type="ECO:0000256" key="5">
    <source>
        <dbReference type="SAM" id="MobiDB-lite"/>
    </source>
</evidence>
<accession>A0A7E4V566</accession>
<evidence type="ECO:0000313" key="8">
    <source>
        <dbReference type="WBParaSite" id="Pan_g16729.t2"/>
    </source>
</evidence>
<reference evidence="7" key="1">
    <citation type="journal article" date="2013" name="Genetics">
        <title>The draft genome and transcriptome of Panagrellus redivivus are shaped by the harsh demands of a free-living lifestyle.</title>
        <authorList>
            <person name="Srinivasan J."/>
            <person name="Dillman A.R."/>
            <person name="Macchietto M.G."/>
            <person name="Heikkinen L."/>
            <person name="Lakso M."/>
            <person name="Fracchia K.M."/>
            <person name="Antoshechkin I."/>
            <person name="Mortazavi A."/>
            <person name="Wong G."/>
            <person name="Sternberg P.W."/>
        </authorList>
    </citation>
    <scope>NUCLEOTIDE SEQUENCE [LARGE SCALE GENOMIC DNA]</scope>
    <source>
        <strain evidence="7">MT8872</strain>
    </source>
</reference>
<feature type="region of interest" description="Disordered" evidence="5">
    <location>
        <begin position="537"/>
        <end position="567"/>
    </location>
</feature>
<evidence type="ECO:0000256" key="2">
    <source>
        <dbReference type="ARBA" id="ARBA00022487"/>
    </source>
</evidence>
<dbReference type="Gene3D" id="3.40.50.1820">
    <property type="entry name" value="alpha/beta hydrolase"/>
    <property type="match status" value="1"/>
</dbReference>
<evidence type="ECO:0000259" key="6">
    <source>
        <dbReference type="Pfam" id="PF00135"/>
    </source>
</evidence>
<evidence type="ECO:0000313" key="7">
    <source>
        <dbReference type="Proteomes" id="UP000492821"/>
    </source>
</evidence>
<dbReference type="Proteomes" id="UP000492821">
    <property type="component" value="Unassembled WGS sequence"/>
</dbReference>
<dbReference type="PANTHER" id="PTHR44590:SF4">
    <property type="entry name" value="CARBOXYLIC ESTER HYDROLASE"/>
    <property type="match status" value="1"/>
</dbReference>
<dbReference type="GO" id="GO:0052689">
    <property type="term" value="F:carboxylic ester hydrolase activity"/>
    <property type="evidence" value="ECO:0007669"/>
    <property type="project" value="UniProtKB-KW"/>
</dbReference>
<dbReference type="InterPro" id="IPR002018">
    <property type="entry name" value="CarbesteraseB"/>
</dbReference>
<dbReference type="AlphaFoldDB" id="A0A7E4V566"/>
<comment type="similarity">
    <text evidence="1 4">Belongs to the type-B carboxylesterase/lipase family.</text>
</comment>
<organism evidence="7 8">
    <name type="scientific">Panagrellus redivivus</name>
    <name type="common">Microworm</name>
    <dbReference type="NCBI Taxonomy" id="6233"/>
    <lineage>
        <taxon>Eukaryota</taxon>
        <taxon>Metazoa</taxon>
        <taxon>Ecdysozoa</taxon>
        <taxon>Nematoda</taxon>
        <taxon>Chromadorea</taxon>
        <taxon>Rhabditida</taxon>
        <taxon>Tylenchina</taxon>
        <taxon>Panagrolaimomorpha</taxon>
        <taxon>Panagrolaimoidea</taxon>
        <taxon>Panagrolaimidae</taxon>
        <taxon>Panagrellus</taxon>
    </lineage>
</organism>
<dbReference type="InterPro" id="IPR019826">
    <property type="entry name" value="Carboxylesterase_B_AS"/>
</dbReference>
<dbReference type="InterPro" id="IPR029058">
    <property type="entry name" value="AB_hydrolase_fold"/>
</dbReference>
<protein>
    <recommendedName>
        <fullName evidence="4">Carboxylic ester hydrolase</fullName>
        <ecNumber evidence="4">3.1.1.-</ecNumber>
    </recommendedName>
</protein>
<proteinExistence type="inferred from homology"/>
<name>A0A7E4V566_PANRE</name>
<dbReference type="Pfam" id="PF00135">
    <property type="entry name" value="COesterase"/>
    <property type="match status" value="1"/>
</dbReference>
<dbReference type="SUPFAM" id="SSF53474">
    <property type="entry name" value="alpha/beta-Hydrolases"/>
    <property type="match status" value="1"/>
</dbReference>
<evidence type="ECO:0000256" key="3">
    <source>
        <dbReference type="ARBA" id="ARBA00022801"/>
    </source>
</evidence>
<sequence>MQSYSMNTESKQHKLVEKLKKSMGMGHAQSSKKSLEDDQYPEASTQYGRIRGKYYKIGGRRSTRVFLGIPYAKPPIGELRFKKPVPPTPWNDEIRLCQKYGYRSIQRDFIWDQLELRVRKSEDCLTLNVMAPNWDPPAGQSNFPVIVYVHGGGFVMDSAVKYHYSKISRNIVSKDVIFVTIQYRLGYLGFLTTDDENAPGNNGIWDQYTALKFVKDNIANFGGDPENITLMGQSAGGVSCDLLSLSPYSRDLFTKVILLAGNAETIWSVSPRCRVARNCREKAIELGFVKPSEGPHWSFDDNAAMVEYLKSVPADKLGTTMVGSTAIFESIQLPVTPVIDGDFFPKPLGELREEAPVKTVIAGECEFEGMLFLALGLRMADKKLLKFVKSRASSLILEGNRLVGPSNMTTLETWEGLYGLSEEEKPSKKMVQNAVVTMMGDIVNGIPLYNLKKNLVAKGSTVYAYNFTHFNVQALQGIGLYLPFYGATHGSELNSIFDTNLFVVPYVRTSKDRKVTDLITTLFTNFAKYADPNGPLNPSICEDGNTTTTDESDTSSNGETSPSLPSGFHWAPITANNLERELVIQAFPYMREKIEHERFAPQTAHYEAIHHFITTADEETYNDVSSRAKDSNISSILT</sequence>
<feature type="region of interest" description="Disordered" evidence="5">
    <location>
        <begin position="19"/>
        <end position="42"/>
    </location>
</feature>
<dbReference type="PROSITE" id="PS00122">
    <property type="entry name" value="CARBOXYLESTERASE_B_1"/>
    <property type="match status" value="1"/>
</dbReference>
<feature type="compositionally biased region" description="Low complexity" evidence="5">
    <location>
        <begin position="542"/>
        <end position="561"/>
    </location>
</feature>
<reference evidence="8" key="2">
    <citation type="submission" date="2020-10" db="UniProtKB">
        <authorList>
            <consortium name="WormBaseParasite"/>
        </authorList>
    </citation>
    <scope>IDENTIFICATION</scope>
</reference>
<keyword evidence="7" id="KW-1185">Reference proteome</keyword>
<dbReference type="WBParaSite" id="Pan_g16729.t2">
    <property type="protein sequence ID" value="Pan_g16729.t2"/>
    <property type="gene ID" value="Pan_g16729"/>
</dbReference>
<keyword evidence="3 4" id="KW-0378">Hydrolase</keyword>
<evidence type="ECO:0000256" key="1">
    <source>
        <dbReference type="ARBA" id="ARBA00005964"/>
    </source>
</evidence>
<feature type="domain" description="Carboxylesterase type B" evidence="6">
    <location>
        <begin position="41"/>
        <end position="534"/>
    </location>
</feature>
<evidence type="ECO:0000256" key="4">
    <source>
        <dbReference type="RuleBase" id="RU361235"/>
    </source>
</evidence>
<dbReference type="PANTHER" id="PTHR44590">
    <property type="entry name" value="CARBOXYLIC ESTER HYDROLASE-RELATED"/>
    <property type="match status" value="1"/>
</dbReference>
<keyword evidence="2" id="KW-0719">Serine esterase</keyword>
<dbReference type="EC" id="3.1.1.-" evidence="4"/>